<gene>
    <name evidence="2" type="primary">Cnig_chr_V.g16648</name>
    <name evidence="2" type="ORF">B9Z55_016648</name>
</gene>
<dbReference type="OrthoDB" id="10407188at2759"/>
<dbReference type="Proteomes" id="UP000230233">
    <property type="component" value="Chromosome V"/>
</dbReference>
<feature type="region of interest" description="Disordered" evidence="1">
    <location>
        <begin position="38"/>
        <end position="60"/>
    </location>
</feature>
<feature type="compositionally biased region" description="Polar residues" evidence="1">
    <location>
        <begin position="40"/>
        <end position="56"/>
    </location>
</feature>
<protein>
    <submittedName>
        <fullName evidence="2">Uncharacterized protein</fullName>
    </submittedName>
</protein>
<evidence type="ECO:0000313" key="2">
    <source>
        <dbReference type="EMBL" id="PIC22678.1"/>
    </source>
</evidence>
<dbReference type="AlphaFoldDB" id="A0A2G5T628"/>
<evidence type="ECO:0000256" key="1">
    <source>
        <dbReference type="SAM" id="MobiDB-lite"/>
    </source>
</evidence>
<name>A0A2G5T628_9PELO</name>
<feature type="region of interest" description="Disordered" evidence="1">
    <location>
        <begin position="73"/>
        <end position="126"/>
    </location>
</feature>
<feature type="compositionally biased region" description="Basic and acidic residues" evidence="1">
    <location>
        <begin position="103"/>
        <end position="112"/>
    </location>
</feature>
<comment type="caution">
    <text evidence="2">The sequence shown here is derived from an EMBL/GenBank/DDBJ whole genome shotgun (WGS) entry which is preliminary data.</text>
</comment>
<evidence type="ECO:0000313" key="3">
    <source>
        <dbReference type="Proteomes" id="UP000230233"/>
    </source>
</evidence>
<reference evidence="3" key="1">
    <citation type="submission" date="2017-10" db="EMBL/GenBank/DDBJ databases">
        <title>Rapid genome shrinkage in a self-fertile nematode reveals novel sperm competition proteins.</title>
        <authorList>
            <person name="Yin D."/>
            <person name="Schwarz E.M."/>
            <person name="Thomas C.G."/>
            <person name="Felde R.L."/>
            <person name="Korf I.F."/>
            <person name="Cutter A.D."/>
            <person name="Schartner C.M."/>
            <person name="Ralston E.J."/>
            <person name="Meyer B.J."/>
            <person name="Haag E.S."/>
        </authorList>
    </citation>
    <scope>NUCLEOTIDE SEQUENCE [LARGE SCALE GENOMIC DNA]</scope>
    <source>
        <strain evidence="3">JU1422</strain>
    </source>
</reference>
<sequence>MHVEMTEDPAGMSKWRQKWYQMFPERYIEDFLKHVDVSNEPPTSAYKSTPNISTRSRFPKLPQVFPMSIRMLDDQDVQPGPSNPRREPEGAEEGANQPGTARQELEEPREENQSGENQAENRRNRNRAIIFDDIPRHHARETLGWCANVEAWCSPNPVLRLETPTAERPDDLEVSDEPEQRVEPNVFRRTWTRSTC</sequence>
<dbReference type="EMBL" id="PDUG01000005">
    <property type="protein sequence ID" value="PIC22678.1"/>
    <property type="molecule type" value="Genomic_DNA"/>
</dbReference>
<accession>A0A2G5T628</accession>
<organism evidence="2 3">
    <name type="scientific">Caenorhabditis nigoni</name>
    <dbReference type="NCBI Taxonomy" id="1611254"/>
    <lineage>
        <taxon>Eukaryota</taxon>
        <taxon>Metazoa</taxon>
        <taxon>Ecdysozoa</taxon>
        <taxon>Nematoda</taxon>
        <taxon>Chromadorea</taxon>
        <taxon>Rhabditida</taxon>
        <taxon>Rhabditina</taxon>
        <taxon>Rhabditomorpha</taxon>
        <taxon>Rhabditoidea</taxon>
        <taxon>Rhabditidae</taxon>
        <taxon>Peloderinae</taxon>
        <taxon>Caenorhabditis</taxon>
    </lineage>
</organism>
<keyword evidence="3" id="KW-1185">Reference proteome</keyword>
<proteinExistence type="predicted"/>